<dbReference type="InterPro" id="IPR019428">
    <property type="entry name" value="7TM_GPCR_serpentine_rcpt_Str"/>
</dbReference>
<feature type="transmembrane region" description="Helical" evidence="1">
    <location>
        <begin position="117"/>
        <end position="134"/>
    </location>
</feature>
<dbReference type="PANTHER" id="PTHR45907">
    <property type="entry name" value="SERPENTINE RECEPTOR, CLASS J"/>
    <property type="match status" value="1"/>
</dbReference>
<dbReference type="EMBL" id="JAKKPZ010000250">
    <property type="protein sequence ID" value="KAI1697784.1"/>
    <property type="molecule type" value="Genomic_DNA"/>
</dbReference>
<evidence type="ECO:0000313" key="3">
    <source>
        <dbReference type="Proteomes" id="UP001201812"/>
    </source>
</evidence>
<comment type="caution">
    <text evidence="2">The sequence shown here is derived from an EMBL/GenBank/DDBJ whole genome shotgun (WGS) entry which is preliminary data.</text>
</comment>
<dbReference type="Pfam" id="PF10326">
    <property type="entry name" value="7TM_GPCR_Str"/>
    <property type="match status" value="1"/>
</dbReference>
<dbReference type="InterPro" id="IPR019423">
    <property type="entry name" value="7TM_GPCR_serpentine_rcpt_Srj"/>
</dbReference>
<keyword evidence="3" id="KW-1185">Reference proteome</keyword>
<feature type="transmembrane region" description="Helical" evidence="1">
    <location>
        <begin position="154"/>
        <end position="175"/>
    </location>
</feature>
<reference evidence="2" key="1">
    <citation type="submission" date="2022-01" db="EMBL/GenBank/DDBJ databases">
        <title>Genome Sequence Resource for Two Populations of Ditylenchus destructor, the Migratory Endoparasitic Phytonematode.</title>
        <authorList>
            <person name="Zhang H."/>
            <person name="Lin R."/>
            <person name="Xie B."/>
        </authorList>
    </citation>
    <scope>NUCLEOTIDE SEQUENCE</scope>
    <source>
        <strain evidence="2">BazhouSP</strain>
    </source>
</reference>
<feature type="transmembrane region" description="Helical" evidence="1">
    <location>
        <begin position="6"/>
        <end position="31"/>
    </location>
</feature>
<dbReference type="SUPFAM" id="SSF81321">
    <property type="entry name" value="Family A G protein-coupled receptor-like"/>
    <property type="match status" value="1"/>
</dbReference>
<keyword evidence="1" id="KW-0472">Membrane</keyword>
<evidence type="ECO:0000256" key="1">
    <source>
        <dbReference type="SAM" id="Phobius"/>
    </source>
</evidence>
<accession>A0AAD4QY82</accession>
<protein>
    <submittedName>
        <fullName evidence="2">Serpentine type 7TM GPCR chemoreceptor str domain-containing protein</fullName>
    </submittedName>
</protein>
<organism evidence="2 3">
    <name type="scientific">Ditylenchus destructor</name>
    <dbReference type="NCBI Taxonomy" id="166010"/>
    <lineage>
        <taxon>Eukaryota</taxon>
        <taxon>Metazoa</taxon>
        <taxon>Ecdysozoa</taxon>
        <taxon>Nematoda</taxon>
        <taxon>Chromadorea</taxon>
        <taxon>Rhabditida</taxon>
        <taxon>Tylenchina</taxon>
        <taxon>Tylenchomorpha</taxon>
        <taxon>Sphaerularioidea</taxon>
        <taxon>Anguinidae</taxon>
        <taxon>Anguininae</taxon>
        <taxon>Ditylenchus</taxon>
    </lineage>
</organism>
<dbReference type="AlphaFoldDB" id="A0AAD4QY82"/>
<proteinExistence type="predicted"/>
<name>A0AAD4QY82_9BILA</name>
<keyword evidence="1" id="KW-0812">Transmembrane</keyword>
<keyword evidence="1" id="KW-1133">Transmembrane helix</keyword>
<evidence type="ECO:0000313" key="2">
    <source>
        <dbReference type="EMBL" id="KAI1697784.1"/>
    </source>
</evidence>
<sequence>MILYAFIQVNSVICFIAGVVLNVTLIALTLQDGNIMSNRGHKPILLQMCITDLCNLFLTFFYMPNQSSQSLNTILITGVIVAYIVTIICGLKIWLYLKRQWAKVNVNRKKLQLYKQINYVLLVQASVPIFGNLIPFCFNSLSSILSIDTKQMPFIVQCLMSWVMVLNPILIVLIIGSYRRTICHITSTQQEKSGTAAVVVDTMVNPEMKWVIVAENWSAQ</sequence>
<dbReference type="PANTHER" id="PTHR45907:SF16">
    <property type="entry name" value="SERPENTINE RECEPTOR, CLASS J"/>
    <property type="match status" value="1"/>
</dbReference>
<dbReference type="Proteomes" id="UP001201812">
    <property type="component" value="Unassembled WGS sequence"/>
</dbReference>
<gene>
    <name evidence="2" type="ORF">DdX_18294</name>
</gene>
<feature type="transmembrane region" description="Helical" evidence="1">
    <location>
        <begin position="74"/>
        <end position="97"/>
    </location>
</feature>